<proteinExistence type="predicted"/>
<feature type="region of interest" description="Disordered" evidence="2">
    <location>
        <begin position="522"/>
        <end position="542"/>
    </location>
</feature>
<feature type="transmembrane region" description="Helical" evidence="3">
    <location>
        <begin position="62"/>
        <end position="85"/>
    </location>
</feature>
<evidence type="ECO:0000313" key="5">
    <source>
        <dbReference type="Proteomes" id="UP000654075"/>
    </source>
</evidence>
<evidence type="ECO:0000256" key="2">
    <source>
        <dbReference type="SAM" id="MobiDB-lite"/>
    </source>
</evidence>
<dbReference type="OrthoDB" id="10679337at2759"/>
<sequence length="1445" mass="159765">MEAIAGAFMAVVCGPLALRLTFGTHYFASWTEEDEQQELGRLYRERGWGESFVLSGWRMRRVALFVFDIVVWMWLRYYLDFYLDVQAMYIFWQHSNFWFLLGNFGGIVLGLLWTAVEFYKILRDGEREDYLPGGQVLIVGLLIPMAGMHVTYLSVLSLFTGDKHRFLFISTLAESVLESSVSAFVQTYAVVFSTLSLADKVDLYSSIALSFISIGYAFSSLDKYDGGELLVKLPGLCRSSSAKWWAVFIFRISEVTSRATSLALFQCIWSWGIVSVMAADTVIVVVLSAIFQWSRGRKYGQTGQKLMRDNLVYALPSSICLMTPMLEKDSPMTLPPEMYYSLRVLELAGMVALAGWKIRWDVDVAREEFKDDAIIVVSFALSTVLMVLLCVVLRQFVAVRTLLEAPMDMWHMRPFNVTQQVLRNRILGADSADTCSKSRSGHTWHSEQRRIVAQIQRAPQRASSLIYADLASGLPKDMAKAEWDARFLSAKVTCCLEQSLQSLADTFASLQSGSKVFASRSSSFTRTPSKKKTLQHSNMSPQNSVVPALDHGVLRAGTLVHIRGPGGGLTNDESRVVMRWAGDSVDQKFVVESADEECVGFRGKLSEPILSGGHVRLRALQTNRMLGLAPLHHSNSALPLLDEEGGQALMESWDLETRKYSRPGSGVEPDTLFSFMLWREEEYRSARRFALSVKPLNKGTLEVGSFRPNVCGTDDFVESGWRIAAINGHAATPDDVEQILAQARQELEEDGVSENPESHLARSNTVGAHVLAARSDSMTSGKSRSSTAKFRVCFEKAYGNDMAIHLGDRVVLRAAAVPGGAAAGAGVGFGLEIGHGPSGLEPGSGTRALRVSADTDPLPLTVEPAEIGSRDDPPLYSWAAGEIRRKADAGRLSASLAEKCRVVAFNARVTRAGELHLRMPELRLLSSLVRGFREIEVDFEGREEALEELRFCSGSVDESRPLVVQAVDAEDGLAATAGVQPGDEVVEAEVDRHGNRDSLHRTAKEIREVLGLGRGGRVPTIAVGQHSSSGTPRLVPTNPRENTVSPSLVLLFRSPLRNSFDSSGLQQVLVAQAGLVAQLMPSWEEIARPEDSSHRSGPRRTETRQETLKDTVPVWGLELSNEQYAGFADSALVIHQHLDALTRDALRARFPGTDDAAKQLREGLLAEQLDTLTASWASIPRAVKEQQPDALRKLFRHDVELIAMHDAIDAAFKAWTEQARDDSSLVEMPGALQRFVERVRPPHAVEAMSSIWVLRAWSGPEHQREYDSVQRVVSHFTEIYEATEQYWVHKLQGAATRMERTQEQLERALESADMRVALVPMATASEELKQIQALLSPDKLVLQGDLKLGNGEDAQVIPKGLKLVRRGQIFERFKSDVENADVHRRLLELATASSDGSDLRLLFGGDDYNRARAQAAVAIEELGAVIRVVKTAAVAFPETVALQCQ</sequence>
<feature type="transmembrane region" description="Helical" evidence="3">
    <location>
        <begin position="97"/>
        <end position="116"/>
    </location>
</feature>
<feature type="transmembrane region" description="Helical" evidence="3">
    <location>
        <begin position="268"/>
        <end position="290"/>
    </location>
</feature>
<reference evidence="4" key="1">
    <citation type="submission" date="2021-02" db="EMBL/GenBank/DDBJ databases">
        <authorList>
            <person name="Dougan E. K."/>
            <person name="Rhodes N."/>
            <person name="Thang M."/>
            <person name="Chan C."/>
        </authorList>
    </citation>
    <scope>NUCLEOTIDE SEQUENCE</scope>
</reference>
<gene>
    <name evidence="4" type="ORF">PGLA1383_LOCUS304</name>
</gene>
<keyword evidence="3" id="KW-0472">Membrane</keyword>
<organism evidence="4 5">
    <name type="scientific">Polarella glacialis</name>
    <name type="common">Dinoflagellate</name>
    <dbReference type="NCBI Taxonomy" id="89957"/>
    <lineage>
        <taxon>Eukaryota</taxon>
        <taxon>Sar</taxon>
        <taxon>Alveolata</taxon>
        <taxon>Dinophyceae</taxon>
        <taxon>Suessiales</taxon>
        <taxon>Suessiaceae</taxon>
        <taxon>Polarella</taxon>
    </lineage>
</organism>
<name>A0A813D6A8_POLGL</name>
<feature type="region of interest" description="Disordered" evidence="2">
    <location>
        <begin position="1021"/>
        <end position="1040"/>
    </location>
</feature>
<keyword evidence="5" id="KW-1185">Reference proteome</keyword>
<keyword evidence="3" id="KW-0812">Transmembrane</keyword>
<feature type="region of interest" description="Disordered" evidence="2">
    <location>
        <begin position="1087"/>
        <end position="1107"/>
    </location>
</feature>
<feature type="transmembrane region" description="Helical" evidence="3">
    <location>
        <begin position="376"/>
        <end position="397"/>
    </location>
</feature>
<keyword evidence="3" id="KW-1133">Transmembrane helix</keyword>
<feature type="non-terminal residue" evidence="4">
    <location>
        <position position="1"/>
    </location>
</feature>
<evidence type="ECO:0000256" key="1">
    <source>
        <dbReference type="SAM" id="Coils"/>
    </source>
</evidence>
<dbReference type="EMBL" id="CAJNNV010000054">
    <property type="protein sequence ID" value="CAE8581276.1"/>
    <property type="molecule type" value="Genomic_DNA"/>
</dbReference>
<evidence type="ECO:0000256" key="3">
    <source>
        <dbReference type="SAM" id="Phobius"/>
    </source>
</evidence>
<feature type="transmembrane region" description="Helical" evidence="3">
    <location>
        <begin position="136"/>
        <end position="159"/>
    </location>
</feature>
<evidence type="ECO:0000313" key="4">
    <source>
        <dbReference type="EMBL" id="CAE8581276.1"/>
    </source>
</evidence>
<protein>
    <submittedName>
        <fullName evidence="4">Uncharacterized protein</fullName>
    </submittedName>
</protein>
<comment type="caution">
    <text evidence="4">The sequence shown here is derived from an EMBL/GenBank/DDBJ whole genome shotgun (WGS) entry which is preliminary data.</text>
</comment>
<dbReference type="Proteomes" id="UP000654075">
    <property type="component" value="Unassembled WGS sequence"/>
</dbReference>
<keyword evidence="1" id="KW-0175">Coiled coil</keyword>
<feature type="coiled-coil region" evidence="1">
    <location>
        <begin position="1288"/>
        <end position="1315"/>
    </location>
</feature>
<accession>A0A813D6A8</accession>